<protein>
    <submittedName>
        <fullName evidence="1">Uncharacterized protein</fullName>
    </submittedName>
</protein>
<evidence type="ECO:0000313" key="2">
    <source>
        <dbReference type="Proteomes" id="UP000249056"/>
    </source>
</evidence>
<dbReference type="EMBL" id="QKRW01000024">
    <property type="protein sequence ID" value="RAL62447.1"/>
    <property type="molecule type" value="Genomic_DNA"/>
</dbReference>
<dbReference type="Proteomes" id="UP000249056">
    <property type="component" value="Unassembled WGS sequence"/>
</dbReference>
<evidence type="ECO:0000313" key="1">
    <source>
        <dbReference type="EMBL" id="RAL62447.1"/>
    </source>
</evidence>
<dbReference type="OrthoDB" id="5282002at2759"/>
<comment type="caution">
    <text evidence="1">The sequence shown here is derived from an EMBL/GenBank/DDBJ whole genome shotgun (WGS) entry which is preliminary data.</text>
</comment>
<sequence length="127" mass="14515">MAESSLYPTSFLAQNTDQIIDGEAFSTVAKNVKLHIGQSIKTDCRSLFMKKSWRPQWDVENRRPAFIGGSNDGASIEEWVTMVQHGRKKYLWGNVPAIDMVQSSKNEGKEFPEQFNLLFHPETSEMF</sequence>
<name>A0A395IQ88_9HELO</name>
<organism evidence="1 2">
    <name type="scientific">Monilinia fructigena</name>
    <dbReference type="NCBI Taxonomy" id="38457"/>
    <lineage>
        <taxon>Eukaryota</taxon>
        <taxon>Fungi</taxon>
        <taxon>Dikarya</taxon>
        <taxon>Ascomycota</taxon>
        <taxon>Pezizomycotina</taxon>
        <taxon>Leotiomycetes</taxon>
        <taxon>Helotiales</taxon>
        <taxon>Sclerotiniaceae</taxon>
        <taxon>Monilinia</taxon>
    </lineage>
</organism>
<accession>A0A395IQ88</accession>
<reference evidence="1 2" key="1">
    <citation type="submission" date="2018-06" db="EMBL/GenBank/DDBJ databases">
        <title>Genome Sequence of the Brown Rot Fungal Pathogen Monilinia fructigena.</title>
        <authorList>
            <person name="Landi L."/>
            <person name="De Miccolis Angelini R.M."/>
            <person name="Pollastro S."/>
            <person name="Abate D."/>
            <person name="Faretra F."/>
            <person name="Romanazzi G."/>
        </authorList>
    </citation>
    <scope>NUCLEOTIDE SEQUENCE [LARGE SCALE GENOMIC DNA]</scope>
    <source>
        <strain evidence="1 2">Mfrg269</strain>
    </source>
</reference>
<proteinExistence type="predicted"/>
<keyword evidence="2" id="KW-1185">Reference proteome</keyword>
<dbReference type="AlphaFoldDB" id="A0A395IQ88"/>
<gene>
    <name evidence="1" type="ORF">DID88_005013</name>
</gene>